<dbReference type="SUPFAM" id="SSF53474">
    <property type="entry name" value="alpha/beta-Hydrolases"/>
    <property type="match status" value="1"/>
</dbReference>
<protein>
    <submittedName>
        <fullName evidence="2">Alpha/beta hydrolase</fullName>
    </submittedName>
</protein>
<proteinExistence type="predicted"/>
<dbReference type="GO" id="GO:0046464">
    <property type="term" value="P:acylglycerol catabolic process"/>
    <property type="evidence" value="ECO:0007669"/>
    <property type="project" value="TreeGrafter"/>
</dbReference>
<dbReference type="InterPro" id="IPR000073">
    <property type="entry name" value="AB_hydrolase_1"/>
</dbReference>
<dbReference type="InterPro" id="IPR029058">
    <property type="entry name" value="AB_hydrolase_fold"/>
</dbReference>
<evidence type="ECO:0000259" key="1">
    <source>
        <dbReference type="Pfam" id="PF00561"/>
    </source>
</evidence>
<dbReference type="EMBL" id="QTJU01000001">
    <property type="protein sequence ID" value="RFM30389.1"/>
    <property type="molecule type" value="Genomic_DNA"/>
</dbReference>
<dbReference type="Proteomes" id="UP000261284">
    <property type="component" value="Unassembled WGS sequence"/>
</dbReference>
<sequence>MQLFQSWFVFSNITSLYLIFLSRPVFFNVAVPKDCFFPAASHCKGEQPASCVTQILGCFRIKWHSFAFYVAMYTGRLTYRNSVIAYQHYGVGNALLVCLHGYGENSNTFGLLAQRLGNTYTVIALDMPFHGSTEWKEPDPFSAAMLWEIITLLNTGRKPISIMGFSMGGRLALTLLQQYPQHIQQLVLLAPDGLHTNPWYWLSTQTRTGNRLFRYTVSHPAWLFALIKLGRFTRLLHPSVCKIAMYYMSAPASRQLLYRRWTCLRLFRPKLAVVKENIRQYQIPVHLVFGRFDNIILSKNGQQFSEGMEQWVSVTLLDAGHQLLKEKNAAFISSLLVA</sequence>
<dbReference type="GO" id="GO:0016020">
    <property type="term" value="C:membrane"/>
    <property type="evidence" value="ECO:0007669"/>
    <property type="project" value="TreeGrafter"/>
</dbReference>
<evidence type="ECO:0000313" key="2">
    <source>
        <dbReference type="EMBL" id="RFM30389.1"/>
    </source>
</evidence>
<dbReference type="Gene3D" id="3.40.50.1820">
    <property type="entry name" value="alpha/beta hydrolase"/>
    <property type="match status" value="1"/>
</dbReference>
<name>A0A3E1NR09_9BACT</name>
<organism evidence="2 3">
    <name type="scientific">Deminuibacter soli</name>
    <dbReference type="NCBI Taxonomy" id="2291815"/>
    <lineage>
        <taxon>Bacteria</taxon>
        <taxon>Pseudomonadati</taxon>
        <taxon>Bacteroidota</taxon>
        <taxon>Chitinophagia</taxon>
        <taxon>Chitinophagales</taxon>
        <taxon>Chitinophagaceae</taxon>
        <taxon>Deminuibacter</taxon>
    </lineage>
</organism>
<dbReference type="PRINTS" id="PR00111">
    <property type="entry name" value="ABHYDROLASE"/>
</dbReference>
<keyword evidence="3" id="KW-1185">Reference proteome</keyword>
<evidence type="ECO:0000313" key="3">
    <source>
        <dbReference type="Proteomes" id="UP000261284"/>
    </source>
</evidence>
<accession>A0A3E1NR09</accession>
<gene>
    <name evidence="2" type="ORF">DXN05_05385</name>
</gene>
<comment type="caution">
    <text evidence="2">The sequence shown here is derived from an EMBL/GenBank/DDBJ whole genome shotgun (WGS) entry which is preliminary data.</text>
</comment>
<dbReference type="PANTHER" id="PTHR43798">
    <property type="entry name" value="MONOACYLGLYCEROL LIPASE"/>
    <property type="match status" value="1"/>
</dbReference>
<dbReference type="AlphaFoldDB" id="A0A3E1NR09"/>
<dbReference type="InterPro" id="IPR050266">
    <property type="entry name" value="AB_hydrolase_sf"/>
</dbReference>
<keyword evidence="2" id="KW-0378">Hydrolase</keyword>
<dbReference type="Pfam" id="PF00561">
    <property type="entry name" value="Abhydrolase_1"/>
    <property type="match status" value="1"/>
</dbReference>
<feature type="domain" description="AB hydrolase-1" evidence="1">
    <location>
        <begin position="95"/>
        <end position="196"/>
    </location>
</feature>
<dbReference type="GO" id="GO:0047372">
    <property type="term" value="F:monoacylglycerol lipase activity"/>
    <property type="evidence" value="ECO:0007669"/>
    <property type="project" value="TreeGrafter"/>
</dbReference>
<reference evidence="2 3" key="1">
    <citation type="submission" date="2018-08" db="EMBL/GenBank/DDBJ databases">
        <title>Chitinophagaceae sp. K23C18032701, a novel bacterium isolated from forest soil.</title>
        <authorList>
            <person name="Wang C."/>
        </authorList>
    </citation>
    <scope>NUCLEOTIDE SEQUENCE [LARGE SCALE GENOMIC DNA]</scope>
    <source>
        <strain evidence="2 3">K23C18032701</strain>
    </source>
</reference>
<dbReference type="PANTHER" id="PTHR43798:SF33">
    <property type="entry name" value="HYDROLASE, PUTATIVE (AFU_ORTHOLOGUE AFUA_2G14860)-RELATED"/>
    <property type="match status" value="1"/>
</dbReference>